<evidence type="ECO:0000256" key="1">
    <source>
        <dbReference type="SAM" id="MobiDB-lite"/>
    </source>
</evidence>
<feature type="region of interest" description="Disordered" evidence="1">
    <location>
        <begin position="1"/>
        <end position="27"/>
    </location>
</feature>
<reference evidence="2 3" key="1">
    <citation type="submission" date="2017-04" db="EMBL/GenBank/DDBJ databases">
        <title>Draft genome sequence of Tuber borchii Vittad., a whitish edible truffle.</title>
        <authorList>
            <consortium name="DOE Joint Genome Institute"/>
            <person name="Murat C."/>
            <person name="Kuo A."/>
            <person name="Barry K.W."/>
            <person name="Clum A."/>
            <person name="Dockter R.B."/>
            <person name="Fauchery L."/>
            <person name="Iotti M."/>
            <person name="Kohler A."/>
            <person name="Labutti K."/>
            <person name="Lindquist E.A."/>
            <person name="Lipzen A."/>
            <person name="Ohm R.A."/>
            <person name="Wang M."/>
            <person name="Grigoriev I.V."/>
            <person name="Zambonelli A."/>
            <person name="Martin F.M."/>
        </authorList>
    </citation>
    <scope>NUCLEOTIDE SEQUENCE [LARGE SCALE GENOMIC DNA]</scope>
    <source>
        <strain evidence="2 3">Tbo3840</strain>
    </source>
</reference>
<protein>
    <submittedName>
        <fullName evidence="2">Uncharacterized protein</fullName>
    </submittedName>
</protein>
<evidence type="ECO:0000313" key="3">
    <source>
        <dbReference type="Proteomes" id="UP000244722"/>
    </source>
</evidence>
<dbReference type="Proteomes" id="UP000244722">
    <property type="component" value="Unassembled WGS sequence"/>
</dbReference>
<accession>A0A2T7A7G8</accession>
<keyword evidence="3" id="KW-1185">Reference proteome</keyword>
<gene>
    <name evidence="2" type="ORF">B9Z19DRAFT_1071909</name>
</gene>
<evidence type="ECO:0000313" key="2">
    <source>
        <dbReference type="EMBL" id="PUU83687.1"/>
    </source>
</evidence>
<organism evidence="2 3">
    <name type="scientific">Tuber borchii</name>
    <name type="common">White truffle</name>
    <dbReference type="NCBI Taxonomy" id="42251"/>
    <lineage>
        <taxon>Eukaryota</taxon>
        <taxon>Fungi</taxon>
        <taxon>Dikarya</taxon>
        <taxon>Ascomycota</taxon>
        <taxon>Pezizomycotina</taxon>
        <taxon>Pezizomycetes</taxon>
        <taxon>Pezizales</taxon>
        <taxon>Tuberaceae</taxon>
        <taxon>Tuber</taxon>
    </lineage>
</organism>
<dbReference type="AlphaFoldDB" id="A0A2T7A7G8"/>
<dbReference type="EMBL" id="NESQ01000008">
    <property type="protein sequence ID" value="PUU83687.1"/>
    <property type="molecule type" value="Genomic_DNA"/>
</dbReference>
<dbReference type="OrthoDB" id="5276481at2759"/>
<proteinExistence type="predicted"/>
<sequence>MKFPNISQSQAHTKKTTNSLKMPYNHYSRRGRGATRFGDFGRWDAGKWARDSVEHMRDEGRYLYNQVDSDVKWEWSEGGLAASDAELYRLGILYDQEVEVEIASSAGEEISVRSEAGDDWSVLDDGESVTGDWDLISELG</sequence>
<feature type="compositionally biased region" description="Polar residues" evidence="1">
    <location>
        <begin position="1"/>
        <end position="20"/>
    </location>
</feature>
<comment type="caution">
    <text evidence="2">The sequence shown here is derived from an EMBL/GenBank/DDBJ whole genome shotgun (WGS) entry which is preliminary data.</text>
</comment>
<name>A0A2T7A7G8_TUBBO</name>